<evidence type="ECO:0000313" key="2">
    <source>
        <dbReference type="EMBL" id="SHK98755.1"/>
    </source>
</evidence>
<evidence type="ECO:0000259" key="1">
    <source>
        <dbReference type="Pfam" id="PF13568"/>
    </source>
</evidence>
<evidence type="ECO:0000313" key="3">
    <source>
        <dbReference type="Proteomes" id="UP000184130"/>
    </source>
</evidence>
<feature type="domain" description="Outer membrane protein beta-barrel" evidence="1">
    <location>
        <begin position="24"/>
        <end position="198"/>
    </location>
</feature>
<accession>A0A1M6WYW7</accession>
<dbReference type="OrthoDB" id="1467485at2"/>
<dbReference type="RefSeq" id="WP_073209889.1">
    <property type="nucleotide sequence ID" value="NZ_FRBD01000018.1"/>
</dbReference>
<protein>
    <submittedName>
        <fullName evidence="2">Probable protein-translocating porin PorT</fullName>
    </submittedName>
</protein>
<sequence length="235" mass="26769">MRRKLVTIIAAITIATGCLAQRRNVIQHKPYIDLRPMHFGISVGMNLQDIEFKTDPPIVCDEDRWNAGFSVGVLADMRLSSNLNLRITPSMHFGAKHLRLLNLADLDAEGKPKSEIQDMKNTYLAVPVDLKFSSQRWNNIRPYILAGVSPMINLTNKNQEIIQLNRTDLMVEVGLGCDLYLPFFKLIPELKFCYGLGNRIDKSHVADLKDENKKMYANSIKSGHTKMIVLTFYFE</sequence>
<dbReference type="Pfam" id="PF13568">
    <property type="entry name" value="OMP_b-brl_2"/>
    <property type="match status" value="1"/>
</dbReference>
<organism evidence="2 3">
    <name type="scientific">Xylanibacter ruminicola</name>
    <name type="common">Prevotella ruminicola</name>
    <dbReference type="NCBI Taxonomy" id="839"/>
    <lineage>
        <taxon>Bacteria</taxon>
        <taxon>Pseudomonadati</taxon>
        <taxon>Bacteroidota</taxon>
        <taxon>Bacteroidia</taxon>
        <taxon>Bacteroidales</taxon>
        <taxon>Prevotellaceae</taxon>
        <taxon>Xylanibacter</taxon>
    </lineage>
</organism>
<dbReference type="EMBL" id="FRBD01000018">
    <property type="protein sequence ID" value="SHK98755.1"/>
    <property type="molecule type" value="Genomic_DNA"/>
</dbReference>
<dbReference type="AlphaFoldDB" id="A0A1M6WYW7"/>
<dbReference type="PROSITE" id="PS51257">
    <property type="entry name" value="PROKAR_LIPOPROTEIN"/>
    <property type="match status" value="1"/>
</dbReference>
<dbReference type="Proteomes" id="UP000184130">
    <property type="component" value="Unassembled WGS sequence"/>
</dbReference>
<proteinExistence type="predicted"/>
<reference evidence="2 3" key="1">
    <citation type="submission" date="2016-11" db="EMBL/GenBank/DDBJ databases">
        <authorList>
            <person name="Jaros S."/>
            <person name="Januszkiewicz K."/>
            <person name="Wedrychowicz H."/>
        </authorList>
    </citation>
    <scope>NUCLEOTIDE SEQUENCE [LARGE SCALE GENOMIC DNA]</scope>
    <source>
        <strain evidence="2 3">KHT3</strain>
    </source>
</reference>
<name>A0A1M6WYW7_XYLRU</name>
<dbReference type="InterPro" id="IPR025665">
    <property type="entry name" value="Beta-barrel_OMP_2"/>
</dbReference>
<gene>
    <name evidence="2" type="ORF">SAMN05216463_11870</name>
</gene>